<accession>A0A1I4TDN9</accession>
<proteinExistence type="predicted"/>
<organism evidence="2 3">
    <name type="scientific">Bacteroides xylanisolvens</name>
    <dbReference type="NCBI Taxonomy" id="371601"/>
    <lineage>
        <taxon>Bacteria</taxon>
        <taxon>Pseudomonadati</taxon>
        <taxon>Bacteroidota</taxon>
        <taxon>Bacteroidia</taxon>
        <taxon>Bacteroidales</taxon>
        <taxon>Bacteroidaceae</taxon>
        <taxon>Bacteroides</taxon>
    </lineage>
</organism>
<evidence type="ECO:0000259" key="1">
    <source>
        <dbReference type="Pfam" id="PF12990"/>
    </source>
</evidence>
<dbReference type="InterPro" id="IPR024450">
    <property type="entry name" value="DUF3874"/>
</dbReference>
<dbReference type="Pfam" id="PF12990">
    <property type="entry name" value="DUF3874"/>
    <property type="match status" value="1"/>
</dbReference>
<feature type="domain" description="DUF3874" evidence="1">
    <location>
        <begin position="12"/>
        <end position="80"/>
    </location>
</feature>
<evidence type="ECO:0000313" key="3">
    <source>
        <dbReference type="Proteomes" id="UP000183766"/>
    </source>
</evidence>
<protein>
    <recommendedName>
        <fullName evidence="1">DUF3874 domain-containing protein</fullName>
    </recommendedName>
</protein>
<gene>
    <name evidence="2" type="ORF">SAMN05216250_109154</name>
</gene>
<reference evidence="2 3" key="1">
    <citation type="submission" date="2016-10" db="EMBL/GenBank/DDBJ databases">
        <authorList>
            <person name="de Groot N.N."/>
        </authorList>
    </citation>
    <scope>NUCLEOTIDE SEQUENCE [LARGE SCALE GENOMIC DNA]</scope>
    <source>
        <strain evidence="2 3">NLAE-zl-C202</strain>
    </source>
</reference>
<dbReference type="Proteomes" id="UP000183766">
    <property type="component" value="Unassembled WGS sequence"/>
</dbReference>
<name>A0A1I4TDN9_9BACE</name>
<dbReference type="PANTHER" id="PTHR34985:SF1">
    <property type="entry name" value="SLR0554 PROTEIN"/>
    <property type="match status" value="1"/>
</dbReference>
<dbReference type="EMBL" id="FOUM01000009">
    <property type="protein sequence ID" value="SFM74751.1"/>
    <property type="molecule type" value="Genomic_DNA"/>
</dbReference>
<sequence>MVENNREFEQVPPEEQLFFRYFRAAQPEEGEWLSPAEIMEDIQKGSSIPMSVKRVNSFGRILKKQEIPSKHTRSGTLYHVVRLIIR</sequence>
<dbReference type="PANTHER" id="PTHR34985">
    <property type="entry name" value="SLR0554 PROTEIN"/>
    <property type="match status" value="1"/>
</dbReference>
<evidence type="ECO:0000313" key="2">
    <source>
        <dbReference type="EMBL" id="SFM74751.1"/>
    </source>
</evidence>
<dbReference type="AlphaFoldDB" id="A0A1I4TDN9"/>